<evidence type="ECO:0000313" key="2">
    <source>
        <dbReference type="Proteomes" id="UP000582090"/>
    </source>
</evidence>
<sequence length="160" mass="16982">MTLIETLAAVKPGSALAEAMEKRAEILRLSEAAHDAVLLPRDPGGLSHGLRAALAARMARQNGNQALAEHYDALVKRAAENATASLARPGTNVDDPRTAEIVRHADRLTVAPREATRGHIEALRSAGLTDADIVRLSELAAFVNYQVRVIAGLALIGARQ</sequence>
<organism evidence="1 2">
    <name type="scientific">Rhizobium metallidurans</name>
    <dbReference type="NCBI Taxonomy" id="1265931"/>
    <lineage>
        <taxon>Bacteria</taxon>
        <taxon>Pseudomonadati</taxon>
        <taxon>Pseudomonadota</taxon>
        <taxon>Alphaproteobacteria</taxon>
        <taxon>Hyphomicrobiales</taxon>
        <taxon>Rhizobiaceae</taxon>
        <taxon>Rhizobium/Agrobacterium group</taxon>
        <taxon>Rhizobium</taxon>
    </lineage>
</organism>
<dbReference type="Proteomes" id="UP000582090">
    <property type="component" value="Unassembled WGS sequence"/>
</dbReference>
<comment type="caution">
    <text evidence="1">The sequence shown here is derived from an EMBL/GenBank/DDBJ whole genome shotgun (WGS) entry which is preliminary data.</text>
</comment>
<proteinExistence type="predicted"/>
<dbReference type="AlphaFoldDB" id="A0A7W6CQE4"/>
<accession>A0A7W6CQE4</accession>
<evidence type="ECO:0000313" key="1">
    <source>
        <dbReference type="EMBL" id="MBB3965282.1"/>
    </source>
</evidence>
<dbReference type="EMBL" id="JACIDW010000009">
    <property type="protein sequence ID" value="MBB3965282.1"/>
    <property type="molecule type" value="Genomic_DNA"/>
</dbReference>
<dbReference type="SUPFAM" id="SSF69118">
    <property type="entry name" value="AhpD-like"/>
    <property type="match status" value="1"/>
</dbReference>
<dbReference type="InterPro" id="IPR029032">
    <property type="entry name" value="AhpD-like"/>
</dbReference>
<dbReference type="Gene3D" id="1.20.1290.10">
    <property type="entry name" value="AhpD-like"/>
    <property type="match status" value="1"/>
</dbReference>
<name>A0A7W6CQE4_9HYPH</name>
<protein>
    <submittedName>
        <fullName evidence="1">Uncharacterized protein YciW</fullName>
    </submittedName>
</protein>
<gene>
    <name evidence="1" type="ORF">GGQ67_002955</name>
</gene>
<dbReference type="RefSeq" id="WP_183900859.1">
    <property type="nucleotide sequence ID" value="NZ_JACIDW010000009.1"/>
</dbReference>
<keyword evidence="2" id="KW-1185">Reference proteome</keyword>
<reference evidence="1 2" key="1">
    <citation type="submission" date="2020-08" db="EMBL/GenBank/DDBJ databases">
        <title>Genomic Encyclopedia of Type Strains, Phase IV (KMG-IV): sequencing the most valuable type-strain genomes for metagenomic binning, comparative biology and taxonomic classification.</title>
        <authorList>
            <person name="Goeker M."/>
        </authorList>
    </citation>
    <scope>NUCLEOTIDE SEQUENCE [LARGE SCALE GENOMIC DNA]</scope>
    <source>
        <strain evidence="1 2">DSM 26575</strain>
    </source>
</reference>